<comment type="caution">
    <text evidence="3">The sequence shown here is derived from an EMBL/GenBank/DDBJ whole genome shotgun (WGS) entry which is preliminary data.</text>
</comment>
<dbReference type="Pfam" id="PF01230">
    <property type="entry name" value="HIT"/>
    <property type="match status" value="1"/>
</dbReference>
<dbReference type="InterPro" id="IPR011146">
    <property type="entry name" value="HIT-like"/>
</dbReference>
<accession>E8LMU1</accession>
<proteinExistence type="predicted"/>
<evidence type="ECO:0000259" key="2">
    <source>
        <dbReference type="PROSITE" id="PS51084"/>
    </source>
</evidence>
<dbReference type="GO" id="GO:0003824">
    <property type="term" value="F:catalytic activity"/>
    <property type="evidence" value="ECO:0007669"/>
    <property type="project" value="InterPro"/>
</dbReference>
<organism evidence="3 4">
    <name type="scientific">Succinatimonas hippei (strain DSM 22608 / JCM 16073 / KCTC 15190 / YIT 12066)</name>
    <dbReference type="NCBI Taxonomy" id="762983"/>
    <lineage>
        <taxon>Bacteria</taxon>
        <taxon>Pseudomonadati</taxon>
        <taxon>Pseudomonadota</taxon>
        <taxon>Gammaproteobacteria</taxon>
        <taxon>Aeromonadales</taxon>
        <taxon>Succinivibrionaceae</taxon>
        <taxon>Succinatimonas</taxon>
    </lineage>
</organism>
<gene>
    <name evidence="3" type="ORF">HMPREF9444_02089</name>
</gene>
<dbReference type="InterPro" id="IPR036265">
    <property type="entry name" value="HIT-like_sf"/>
</dbReference>
<reference evidence="3 4" key="1">
    <citation type="submission" date="2011-01" db="EMBL/GenBank/DDBJ databases">
        <authorList>
            <person name="Weinstock G."/>
            <person name="Sodergren E."/>
            <person name="Clifton S."/>
            <person name="Fulton L."/>
            <person name="Fulton B."/>
            <person name="Courtney L."/>
            <person name="Fronick C."/>
            <person name="Harrison M."/>
            <person name="Strong C."/>
            <person name="Farmer C."/>
            <person name="Delahaunty K."/>
            <person name="Markovic C."/>
            <person name="Hall O."/>
            <person name="Minx P."/>
            <person name="Tomlinson C."/>
            <person name="Mitreva M."/>
            <person name="Hou S."/>
            <person name="Chen J."/>
            <person name="Wollam A."/>
            <person name="Pepin K.H."/>
            <person name="Johnson M."/>
            <person name="Bhonagiri V."/>
            <person name="Zhang X."/>
            <person name="Suruliraj S."/>
            <person name="Warren W."/>
            <person name="Chinwalla A."/>
            <person name="Mardis E.R."/>
            <person name="Wilson R.K."/>
        </authorList>
    </citation>
    <scope>NUCLEOTIDE SEQUENCE [LARGE SCALE GENOMIC DNA]</scope>
    <source>
        <strain evidence="4">DSM 22608 / JCM 16073 / KCTC 15190 / YIT 12066</strain>
    </source>
</reference>
<dbReference type="SUPFAM" id="SSF54197">
    <property type="entry name" value="HIT-like"/>
    <property type="match status" value="1"/>
</dbReference>
<protein>
    <submittedName>
        <fullName evidence="3">Histidine triad domain protein</fullName>
    </submittedName>
</protein>
<dbReference type="eggNOG" id="COG0537">
    <property type="taxonomic scope" value="Bacteria"/>
</dbReference>
<dbReference type="Proteomes" id="UP000018458">
    <property type="component" value="Unassembled WGS sequence"/>
</dbReference>
<dbReference type="EMBL" id="AEVO01000150">
    <property type="protein sequence ID" value="EFY06117.1"/>
    <property type="molecule type" value="Genomic_DNA"/>
</dbReference>
<evidence type="ECO:0000313" key="4">
    <source>
        <dbReference type="Proteomes" id="UP000018458"/>
    </source>
</evidence>
<keyword evidence="4" id="KW-1185">Reference proteome</keyword>
<feature type="domain" description="HIT" evidence="2">
    <location>
        <begin position="1"/>
        <end position="104"/>
    </location>
</feature>
<evidence type="ECO:0000313" key="3">
    <source>
        <dbReference type="EMBL" id="EFY06117.1"/>
    </source>
</evidence>
<dbReference type="HOGENOM" id="CLU_123330_2_0_6"/>
<name>E8LMU1_SUCHY</name>
<dbReference type="AlphaFoldDB" id="E8LMU1"/>
<sequence>MYCEETEKLHSLMFRVGELDHSILYLMKDQKFRGRCVLAAKKHYDEMYEMPAEERNGFFADLAKASKAIAEIFKPGKINLGAYGDLVKHFHVHIVPKYEGGLQWGAFVWDKDVPVVHLEQAEYDAMIQELKAKLNIA</sequence>
<dbReference type="PROSITE" id="PS51084">
    <property type="entry name" value="HIT_2"/>
    <property type="match status" value="1"/>
</dbReference>
<dbReference type="Gene3D" id="3.30.428.10">
    <property type="entry name" value="HIT-like"/>
    <property type="match status" value="1"/>
</dbReference>
<evidence type="ECO:0000256" key="1">
    <source>
        <dbReference type="PROSITE-ProRule" id="PRU00464"/>
    </source>
</evidence>
<dbReference type="STRING" id="762983.HMPREF9444_02089"/>
<feature type="short sequence motif" description="Histidine triad motif" evidence="1">
    <location>
        <begin position="89"/>
        <end position="93"/>
    </location>
</feature>